<gene>
    <name evidence="2" type="ORF">ACFOSU_04855</name>
</gene>
<name>A0ABV7EP14_9GAMM</name>
<dbReference type="RefSeq" id="WP_380687032.1">
    <property type="nucleotide sequence ID" value="NZ_JBHRSS010000003.1"/>
</dbReference>
<evidence type="ECO:0000259" key="1">
    <source>
        <dbReference type="Pfam" id="PF10675"/>
    </source>
</evidence>
<dbReference type="EMBL" id="JBHRSS010000003">
    <property type="protein sequence ID" value="MFC3103216.1"/>
    <property type="molecule type" value="Genomic_DNA"/>
</dbReference>
<keyword evidence="3" id="KW-1185">Reference proteome</keyword>
<evidence type="ECO:0000313" key="2">
    <source>
        <dbReference type="EMBL" id="MFC3103216.1"/>
    </source>
</evidence>
<protein>
    <submittedName>
        <fullName evidence="2">DUF2489 domain-containing protein</fullName>
    </submittedName>
</protein>
<dbReference type="InterPro" id="IPR019617">
    <property type="entry name" value="DUF2489"/>
</dbReference>
<proteinExistence type="predicted"/>
<organism evidence="2 3">
    <name type="scientific">Salinisphaera aquimarina</name>
    <dbReference type="NCBI Taxonomy" id="2094031"/>
    <lineage>
        <taxon>Bacteria</taxon>
        <taxon>Pseudomonadati</taxon>
        <taxon>Pseudomonadota</taxon>
        <taxon>Gammaproteobacteria</taxon>
        <taxon>Salinisphaerales</taxon>
        <taxon>Salinisphaeraceae</taxon>
        <taxon>Salinisphaera</taxon>
    </lineage>
</organism>
<feature type="domain" description="DUF2489" evidence="1">
    <location>
        <begin position="15"/>
        <end position="144"/>
    </location>
</feature>
<dbReference type="Pfam" id="PF10675">
    <property type="entry name" value="DUF2489"/>
    <property type="match status" value="1"/>
</dbReference>
<sequence>MGLTLLLVAAGAVLVALAAYAAWLWWRVASQKRERDTHNAGVLAETEADLATSLAIIADSLLTRELNLSEGAIRLKVLLDHWYSPASGQSDYPAIYRLFLLTSTMPRGEQRDTYPTREIRRLDREREMLEVSARDDILREAAALQERFGVPDGRAGLAQVRPAGSA</sequence>
<dbReference type="Proteomes" id="UP001595462">
    <property type="component" value="Unassembled WGS sequence"/>
</dbReference>
<reference evidence="3" key="1">
    <citation type="journal article" date="2019" name="Int. J. Syst. Evol. Microbiol.">
        <title>The Global Catalogue of Microorganisms (GCM) 10K type strain sequencing project: providing services to taxonomists for standard genome sequencing and annotation.</title>
        <authorList>
            <consortium name="The Broad Institute Genomics Platform"/>
            <consortium name="The Broad Institute Genome Sequencing Center for Infectious Disease"/>
            <person name="Wu L."/>
            <person name="Ma J."/>
        </authorList>
    </citation>
    <scope>NUCLEOTIDE SEQUENCE [LARGE SCALE GENOMIC DNA]</scope>
    <source>
        <strain evidence="3">KCTC 52640</strain>
    </source>
</reference>
<evidence type="ECO:0000313" key="3">
    <source>
        <dbReference type="Proteomes" id="UP001595462"/>
    </source>
</evidence>
<comment type="caution">
    <text evidence="2">The sequence shown here is derived from an EMBL/GenBank/DDBJ whole genome shotgun (WGS) entry which is preliminary data.</text>
</comment>
<accession>A0ABV7EP14</accession>